<dbReference type="OrthoDB" id="3022108at2759"/>
<dbReference type="AlphaFoldDB" id="A0A5C3QWE3"/>
<reference evidence="1 2" key="1">
    <citation type="journal article" date="2019" name="Nat. Ecol. Evol.">
        <title>Megaphylogeny resolves global patterns of mushroom evolution.</title>
        <authorList>
            <person name="Varga T."/>
            <person name="Krizsan K."/>
            <person name="Foldi C."/>
            <person name="Dima B."/>
            <person name="Sanchez-Garcia M."/>
            <person name="Sanchez-Ramirez S."/>
            <person name="Szollosi G.J."/>
            <person name="Szarkandi J.G."/>
            <person name="Papp V."/>
            <person name="Albert L."/>
            <person name="Andreopoulos W."/>
            <person name="Angelini C."/>
            <person name="Antonin V."/>
            <person name="Barry K.W."/>
            <person name="Bougher N.L."/>
            <person name="Buchanan P."/>
            <person name="Buyck B."/>
            <person name="Bense V."/>
            <person name="Catcheside P."/>
            <person name="Chovatia M."/>
            <person name="Cooper J."/>
            <person name="Damon W."/>
            <person name="Desjardin D."/>
            <person name="Finy P."/>
            <person name="Geml J."/>
            <person name="Haridas S."/>
            <person name="Hughes K."/>
            <person name="Justo A."/>
            <person name="Karasinski D."/>
            <person name="Kautmanova I."/>
            <person name="Kiss B."/>
            <person name="Kocsube S."/>
            <person name="Kotiranta H."/>
            <person name="LaButti K.M."/>
            <person name="Lechner B.E."/>
            <person name="Liimatainen K."/>
            <person name="Lipzen A."/>
            <person name="Lukacs Z."/>
            <person name="Mihaltcheva S."/>
            <person name="Morgado L.N."/>
            <person name="Niskanen T."/>
            <person name="Noordeloos M.E."/>
            <person name="Ohm R.A."/>
            <person name="Ortiz-Santana B."/>
            <person name="Ovrebo C."/>
            <person name="Racz N."/>
            <person name="Riley R."/>
            <person name="Savchenko A."/>
            <person name="Shiryaev A."/>
            <person name="Soop K."/>
            <person name="Spirin V."/>
            <person name="Szebenyi C."/>
            <person name="Tomsovsky M."/>
            <person name="Tulloss R.E."/>
            <person name="Uehling J."/>
            <person name="Grigoriev I.V."/>
            <person name="Vagvolgyi C."/>
            <person name="Papp T."/>
            <person name="Martin F.M."/>
            <person name="Miettinen O."/>
            <person name="Hibbett D.S."/>
            <person name="Nagy L.G."/>
        </authorList>
    </citation>
    <scope>NUCLEOTIDE SEQUENCE [LARGE SCALE GENOMIC DNA]</scope>
    <source>
        <strain evidence="1 2">CBS 309.79</strain>
    </source>
</reference>
<proteinExistence type="predicted"/>
<evidence type="ECO:0000313" key="2">
    <source>
        <dbReference type="Proteomes" id="UP000305067"/>
    </source>
</evidence>
<protein>
    <recommendedName>
        <fullName evidence="3">F-box domain-containing protein</fullName>
    </recommendedName>
</protein>
<keyword evidence="2" id="KW-1185">Reference proteome</keyword>
<gene>
    <name evidence="1" type="ORF">BDV98DRAFT_561503</name>
</gene>
<dbReference type="EMBL" id="ML178817">
    <property type="protein sequence ID" value="TFL05120.1"/>
    <property type="molecule type" value="Genomic_DNA"/>
</dbReference>
<dbReference type="Proteomes" id="UP000305067">
    <property type="component" value="Unassembled WGS sequence"/>
</dbReference>
<evidence type="ECO:0008006" key="3">
    <source>
        <dbReference type="Google" id="ProtNLM"/>
    </source>
</evidence>
<evidence type="ECO:0000313" key="1">
    <source>
        <dbReference type="EMBL" id="TFL05120.1"/>
    </source>
</evidence>
<sequence length="124" mass="14730">MPWNFAAVCRKWRIVCLASPKLWTKFQTVGHPCKRIGEVCANEMGARRCHQQLQLSHRSPISVDFFDPQCWCSRSLLRAVAIHHRRWHSLHLFLDKVTYMDFTRLLPPRVSFDSLEVLDYTYRN</sequence>
<organism evidence="1 2">
    <name type="scientific">Pterulicium gracile</name>
    <dbReference type="NCBI Taxonomy" id="1884261"/>
    <lineage>
        <taxon>Eukaryota</taxon>
        <taxon>Fungi</taxon>
        <taxon>Dikarya</taxon>
        <taxon>Basidiomycota</taxon>
        <taxon>Agaricomycotina</taxon>
        <taxon>Agaricomycetes</taxon>
        <taxon>Agaricomycetidae</taxon>
        <taxon>Agaricales</taxon>
        <taxon>Pleurotineae</taxon>
        <taxon>Pterulaceae</taxon>
        <taxon>Pterulicium</taxon>
    </lineage>
</organism>
<accession>A0A5C3QWE3</accession>
<name>A0A5C3QWE3_9AGAR</name>